<protein>
    <recommendedName>
        <fullName evidence="3">Phage head protein</fullName>
    </recommendedName>
</protein>
<reference evidence="1 2" key="1">
    <citation type="submission" date="2017-04" db="EMBL/GenBank/DDBJ databases">
        <title>Presence of VIM-2 positive Pseudomonas species in chickens and their surrounding environment.</title>
        <authorList>
            <person name="Zhang R."/>
        </authorList>
    </citation>
    <scope>NUCLEOTIDE SEQUENCE [LARGE SCALE GENOMIC DNA]</scope>
    <source>
        <strain evidence="1 2">DZ-C18</strain>
    </source>
</reference>
<accession>A0A1X0ZMI5</accession>
<comment type="caution">
    <text evidence="1">The sequence shown here is derived from an EMBL/GenBank/DDBJ whole genome shotgun (WGS) entry which is preliminary data.</text>
</comment>
<organism evidence="1 2">
    <name type="scientific">Pseudomonas putida</name>
    <name type="common">Arthrobacter siderocapsulatus</name>
    <dbReference type="NCBI Taxonomy" id="303"/>
    <lineage>
        <taxon>Bacteria</taxon>
        <taxon>Pseudomonadati</taxon>
        <taxon>Pseudomonadota</taxon>
        <taxon>Gammaproteobacteria</taxon>
        <taxon>Pseudomonadales</taxon>
        <taxon>Pseudomonadaceae</taxon>
        <taxon>Pseudomonas</taxon>
    </lineage>
</organism>
<dbReference type="AlphaFoldDB" id="A0A1X0ZMI5"/>
<evidence type="ECO:0000313" key="2">
    <source>
        <dbReference type="Proteomes" id="UP000193675"/>
    </source>
</evidence>
<dbReference type="RefSeq" id="WP_084859183.1">
    <property type="nucleotide sequence ID" value="NZ_NBWC01000052.1"/>
</dbReference>
<proteinExistence type="predicted"/>
<name>A0A1X0ZMI5_PSEPU</name>
<gene>
    <name evidence="1" type="ORF">B7H17_25870</name>
</gene>
<dbReference type="Proteomes" id="UP000193675">
    <property type="component" value="Unassembled WGS sequence"/>
</dbReference>
<evidence type="ECO:0008006" key="3">
    <source>
        <dbReference type="Google" id="ProtNLM"/>
    </source>
</evidence>
<dbReference type="OrthoDB" id="6959216at2"/>
<dbReference type="EMBL" id="NBWC01000052">
    <property type="protein sequence ID" value="ORL58299.1"/>
    <property type="molecule type" value="Genomic_DNA"/>
</dbReference>
<sequence>MNSNASATTEDDSQRQGSRYLACHDLFWPRIELDVLRNRLHLPPEISDTQLEVAARASVELAAQEFAQWRRCLRERSYRRFIDVARHDQGRALSTCYLRLVEAGTRSALARHVTEVALSAPLRNEVSHE</sequence>
<evidence type="ECO:0000313" key="1">
    <source>
        <dbReference type="EMBL" id="ORL58299.1"/>
    </source>
</evidence>